<evidence type="ECO:0000256" key="2">
    <source>
        <dbReference type="ARBA" id="ARBA00022475"/>
    </source>
</evidence>
<sequence length="612" mass="67563">MIPPYAIFLISFLACVVLTPAVRFLARQRDWVAYPVKDRWHKTPTALMGGVAIYLAMGVPLGIMADFDGFWDYIFGGRGPPTAPAIDAAIWVGATLMFILGIVDDFLRIKPHTKLIGQILAASLMTFLGFRLHWFHSMTLDTLITLFWIVGITNAFNLIDNMDGLCAGVGMIAAVYFGLLFAFSGVENGIPAALLMAGSLAGFLVYNFNPASIFMGDCGSLVIGFTLAMLGIHYTESSISGPMALYGVPVMVLMVSILDTILVTSIRLLSGRKASTGGRDHTSHRLVLMGFSQRQAVLFLYGVGIISGIAAMVVNNIDTLSSPAVIIPLGLSLSLMAIYIAQLRVYEEKEFSVFRNHGYTPILMELTYKRQIVLVFLDFGLIAFSYYLSYRLRFSDAEFAFYFKLFLSSLPAVIACKFIAFFIVGVYRGFWRFMSADDVFTFIKASTLATLFTVAAITFLYRFRDFSKGLFVIDWLLTTGLLLGTRGSFRISMDFMSRKTLGGEKAVIYGAGRGGEILLREIVNNKSHGINPVGFIDDDPVKTGKRLQGYPILGTFEDIERLFTQYGFGSVFISFMSSAENDAAISAAKAFCKHHGLSLRRFSICLEEIDLD</sequence>
<feature type="transmembrane region" description="Helical" evidence="8">
    <location>
        <begin position="115"/>
        <end position="134"/>
    </location>
</feature>
<evidence type="ECO:0000256" key="4">
    <source>
        <dbReference type="ARBA" id="ARBA00022692"/>
    </source>
</evidence>
<evidence type="ECO:0000313" key="10">
    <source>
        <dbReference type="Proteomes" id="UP000014977"/>
    </source>
</evidence>
<dbReference type="PANTHER" id="PTHR22926">
    <property type="entry name" value="PHOSPHO-N-ACETYLMURAMOYL-PENTAPEPTIDE-TRANSFERASE"/>
    <property type="match status" value="1"/>
</dbReference>
<organism evidence="9 10">
    <name type="scientific">Desulfococcus multivorans DSM 2059</name>
    <dbReference type="NCBI Taxonomy" id="1121405"/>
    <lineage>
        <taxon>Bacteria</taxon>
        <taxon>Pseudomonadati</taxon>
        <taxon>Thermodesulfobacteriota</taxon>
        <taxon>Desulfobacteria</taxon>
        <taxon>Desulfobacterales</taxon>
        <taxon>Desulfococcaceae</taxon>
        <taxon>Desulfococcus</taxon>
    </lineage>
</organism>
<comment type="cofactor">
    <cofactor evidence="7">
        <name>Mg(2+)</name>
        <dbReference type="ChEBI" id="CHEBI:18420"/>
    </cofactor>
</comment>
<dbReference type="GO" id="GO:0046872">
    <property type="term" value="F:metal ion binding"/>
    <property type="evidence" value="ECO:0007669"/>
    <property type="project" value="UniProtKB-KW"/>
</dbReference>
<keyword evidence="5 8" id="KW-1133">Transmembrane helix</keyword>
<evidence type="ECO:0000256" key="1">
    <source>
        <dbReference type="ARBA" id="ARBA00004651"/>
    </source>
</evidence>
<feature type="transmembrane region" description="Helical" evidence="8">
    <location>
        <begin position="372"/>
        <end position="389"/>
    </location>
</feature>
<dbReference type="InterPro" id="IPR000715">
    <property type="entry name" value="Glycosyl_transferase_4"/>
</dbReference>
<dbReference type="RefSeq" id="WP_020878336.1">
    <property type="nucleotide sequence ID" value="NZ_ATHJ01000111.1"/>
</dbReference>
<dbReference type="Gene3D" id="3.40.50.720">
    <property type="entry name" value="NAD(P)-binding Rossmann-like Domain"/>
    <property type="match status" value="1"/>
</dbReference>
<comment type="subcellular location">
    <subcellularLocation>
        <location evidence="1">Cell membrane</location>
        <topology evidence="1">Multi-pass membrane protein</topology>
    </subcellularLocation>
</comment>
<feature type="binding site" evidence="7">
    <location>
        <position position="217"/>
    </location>
    <ligand>
        <name>Mg(2+)</name>
        <dbReference type="ChEBI" id="CHEBI:18420"/>
    </ligand>
</feature>
<dbReference type="InterPro" id="IPR029063">
    <property type="entry name" value="SAM-dependent_MTases_sf"/>
</dbReference>
<feature type="transmembrane region" description="Helical" evidence="8">
    <location>
        <begin position="46"/>
        <end position="65"/>
    </location>
</feature>
<name>S7ULD9_DESML</name>
<keyword evidence="3 9" id="KW-0808">Transferase</keyword>
<keyword evidence="4 8" id="KW-0812">Transmembrane</keyword>
<feature type="transmembrane region" description="Helical" evidence="8">
    <location>
        <begin position="296"/>
        <end position="314"/>
    </location>
</feature>
<keyword evidence="6 8" id="KW-0472">Membrane</keyword>
<evidence type="ECO:0000256" key="7">
    <source>
        <dbReference type="PIRSR" id="PIRSR600715-1"/>
    </source>
</evidence>
<evidence type="ECO:0000256" key="6">
    <source>
        <dbReference type="ARBA" id="ARBA00023136"/>
    </source>
</evidence>
<evidence type="ECO:0000313" key="9">
    <source>
        <dbReference type="EMBL" id="EPR34674.1"/>
    </source>
</evidence>
<dbReference type="GO" id="GO:0044038">
    <property type="term" value="P:cell wall macromolecule biosynthetic process"/>
    <property type="evidence" value="ECO:0007669"/>
    <property type="project" value="TreeGrafter"/>
</dbReference>
<feature type="transmembrane region" description="Helical" evidence="8">
    <location>
        <begin position="6"/>
        <end position="26"/>
    </location>
</feature>
<dbReference type="Pfam" id="PF13727">
    <property type="entry name" value="CoA_binding_3"/>
    <property type="match status" value="1"/>
</dbReference>
<evidence type="ECO:0000256" key="5">
    <source>
        <dbReference type="ARBA" id="ARBA00022989"/>
    </source>
</evidence>
<dbReference type="SUPFAM" id="SSF53335">
    <property type="entry name" value="S-adenosyl-L-methionine-dependent methyltransferases"/>
    <property type="match status" value="1"/>
</dbReference>
<dbReference type="PATRIC" id="fig|1121405.3.peg.3727"/>
<dbReference type="GO" id="GO:0071555">
    <property type="term" value="P:cell wall organization"/>
    <property type="evidence" value="ECO:0007669"/>
    <property type="project" value="TreeGrafter"/>
</dbReference>
<dbReference type="OrthoDB" id="9783652at2"/>
<keyword evidence="10" id="KW-1185">Reference proteome</keyword>
<feature type="transmembrane region" description="Helical" evidence="8">
    <location>
        <begin position="165"/>
        <end position="183"/>
    </location>
</feature>
<dbReference type="PANTHER" id="PTHR22926:SF3">
    <property type="entry name" value="UNDECAPRENYL-PHOSPHATE ALPHA-N-ACETYLGLUCOSAMINYL 1-PHOSPHATE TRANSFERASE"/>
    <property type="match status" value="1"/>
</dbReference>
<feature type="transmembrane region" description="Helical" evidence="8">
    <location>
        <begin position="189"/>
        <end position="206"/>
    </location>
</feature>
<dbReference type="GO" id="GO:0005886">
    <property type="term" value="C:plasma membrane"/>
    <property type="evidence" value="ECO:0007669"/>
    <property type="project" value="UniProtKB-SubCell"/>
</dbReference>
<feature type="transmembrane region" description="Helical" evidence="8">
    <location>
        <begin position="246"/>
        <end position="269"/>
    </location>
</feature>
<dbReference type="CDD" id="cd06853">
    <property type="entry name" value="GT_WecA_like"/>
    <property type="match status" value="1"/>
</dbReference>
<dbReference type="Proteomes" id="UP000014977">
    <property type="component" value="Unassembled WGS sequence"/>
</dbReference>
<dbReference type="GO" id="GO:0016780">
    <property type="term" value="F:phosphotransferase activity, for other substituted phosphate groups"/>
    <property type="evidence" value="ECO:0007669"/>
    <property type="project" value="InterPro"/>
</dbReference>
<feature type="transmembrane region" description="Helical" evidence="8">
    <location>
        <begin position="401"/>
        <end position="427"/>
    </location>
</feature>
<evidence type="ECO:0000256" key="8">
    <source>
        <dbReference type="SAM" id="Phobius"/>
    </source>
</evidence>
<protein>
    <submittedName>
        <fullName evidence="9">Glycosyl transferase family 4</fullName>
    </submittedName>
</protein>
<proteinExistence type="predicted"/>
<dbReference type="GO" id="GO:0009103">
    <property type="term" value="P:lipopolysaccharide biosynthetic process"/>
    <property type="evidence" value="ECO:0007669"/>
    <property type="project" value="TreeGrafter"/>
</dbReference>
<evidence type="ECO:0000256" key="3">
    <source>
        <dbReference type="ARBA" id="ARBA00022679"/>
    </source>
</evidence>
<feature type="transmembrane region" description="Helical" evidence="8">
    <location>
        <begin position="439"/>
        <end position="463"/>
    </location>
</feature>
<dbReference type="Pfam" id="PF00953">
    <property type="entry name" value="Glycos_transf_4"/>
    <property type="match status" value="1"/>
</dbReference>
<reference evidence="9 10" key="1">
    <citation type="journal article" date="2013" name="Genome Announc.">
        <title>Draft genome sequences for three mercury-methylating, sulfate-reducing bacteria.</title>
        <authorList>
            <person name="Brown S.D."/>
            <person name="Hurt R.A.Jr."/>
            <person name="Gilmour C.C."/>
            <person name="Elias D.A."/>
        </authorList>
    </citation>
    <scope>NUCLEOTIDE SEQUENCE [LARGE SCALE GENOMIC DNA]</scope>
    <source>
        <strain evidence="9 10">DSM 2059</strain>
    </source>
</reference>
<accession>S7ULD9</accession>
<dbReference type="AlphaFoldDB" id="S7ULD9"/>
<comment type="caution">
    <text evidence="9">The sequence shown here is derived from an EMBL/GenBank/DDBJ whole genome shotgun (WGS) entry which is preliminary data.</text>
</comment>
<keyword evidence="2" id="KW-1003">Cell membrane</keyword>
<dbReference type="EMBL" id="ATHJ01000111">
    <property type="protein sequence ID" value="EPR34674.1"/>
    <property type="molecule type" value="Genomic_DNA"/>
</dbReference>
<dbReference type="STRING" id="897.B2D07_19555"/>
<dbReference type="eggNOG" id="COG1086">
    <property type="taxonomic scope" value="Bacteria"/>
</dbReference>
<feature type="transmembrane region" description="Helical" evidence="8">
    <location>
        <begin position="85"/>
        <end position="103"/>
    </location>
</feature>
<gene>
    <name evidence="9" type="ORF">dsmv_3246</name>
</gene>
<feature type="binding site" evidence="7">
    <location>
        <position position="157"/>
    </location>
    <ligand>
        <name>Mg(2+)</name>
        <dbReference type="ChEBI" id="CHEBI:18420"/>
    </ligand>
</feature>
<feature type="transmembrane region" description="Helical" evidence="8">
    <location>
        <begin position="213"/>
        <end position="234"/>
    </location>
</feature>
<keyword evidence="7" id="KW-0460">Magnesium</keyword>
<feature type="transmembrane region" description="Helical" evidence="8">
    <location>
        <begin position="320"/>
        <end position="341"/>
    </location>
</feature>
<feature type="transmembrane region" description="Helical" evidence="8">
    <location>
        <begin position="469"/>
        <end position="489"/>
    </location>
</feature>
<dbReference type="eggNOG" id="COG0472">
    <property type="taxonomic scope" value="Bacteria"/>
</dbReference>
<keyword evidence="7" id="KW-0479">Metal-binding</keyword>
<feature type="transmembrane region" description="Helical" evidence="8">
    <location>
        <begin position="140"/>
        <end position="158"/>
    </location>
</feature>